<proteinExistence type="inferred from homology"/>
<feature type="active site" evidence="6">
    <location>
        <position position="129"/>
    </location>
</feature>
<dbReference type="EMBL" id="FLOB01000003">
    <property type="protein sequence ID" value="SBS30153.1"/>
    <property type="molecule type" value="Genomic_DNA"/>
</dbReference>
<feature type="domain" description="Exonuclease" evidence="7">
    <location>
        <begin position="7"/>
        <end position="180"/>
    </location>
</feature>
<evidence type="ECO:0000259" key="7">
    <source>
        <dbReference type="SMART" id="SM00479"/>
    </source>
</evidence>
<evidence type="ECO:0000313" key="8">
    <source>
        <dbReference type="EMBL" id="SBS30153.1"/>
    </source>
</evidence>
<evidence type="ECO:0000256" key="3">
    <source>
        <dbReference type="ARBA" id="ARBA00022801"/>
    </source>
</evidence>
<organism evidence="8 9">
    <name type="scientific">Marinomonas spartinae</name>
    <dbReference type="NCBI Taxonomy" id="1792290"/>
    <lineage>
        <taxon>Bacteria</taxon>
        <taxon>Pseudomonadati</taxon>
        <taxon>Pseudomonadota</taxon>
        <taxon>Gammaproteobacteria</taxon>
        <taxon>Oceanospirillales</taxon>
        <taxon>Oceanospirillaceae</taxon>
        <taxon>Marinomonas</taxon>
    </lineage>
</organism>
<evidence type="ECO:0000256" key="4">
    <source>
        <dbReference type="ARBA" id="ARBA00022839"/>
    </source>
</evidence>
<dbReference type="AlphaFoldDB" id="A0A1A8TB45"/>
<dbReference type="GO" id="GO:0005737">
    <property type="term" value="C:cytoplasm"/>
    <property type="evidence" value="ECO:0007669"/>
    <property type="project" value="UniProtKB-SubCell"/>
</dbReference>
<keyword evidence="4 6" id="KW-0269">Exonuclease</keyword>
<dbReference type="FunFam" id="3.30.420.10:FF:000003">
    <property type="entry name" value="Oligoribonuclease"/>
    <property type="match status" value="1"/>
</dbReference>
<dbReference type="Pfam" id="PF00929">
    <property type="entry name" value="RNase_T"/>
    <property type="match status" value="1"/>
</dbReference>
<evidence type="ECO:0000256" key="5">
    <source>
        <dbReference type="ARBA" id="ARBA00070964"/>
    </source>
</evidence>
<keyword evidence="3 6" id="KW-0378">Hydrolase</keyword>
<dbReference type="RefSeq" id="WP_067014988.1">
    <property type="nucleotide sequence ID" value="NZ_FLOB01000003.1"/>
</dbReference>
<dbReference type="InterPro" id="IPR022894">
    <property type="entry name" value="Oligoribonuclease"/>
</dbReference>
<evidence type="ECO:0000256" key="1">
    <source>
        <dbReference type="ARBA" id="ARBA00009921"/>
    </source>
</evidence>
<comment type="similarity">
    <text evidence="1 6">Belongs to the oligoribonuclease family.</text>
</comment>
<dbReference type="PANTHER" id="PTHR11046:SF0">
    <property type="entry name" value="OLIGORIBONUCLEASE, MITOCHONDRIAL"/>
    <property type="match status" value="1"/>
</dbReference>
<dbReference type="EC" id="3.1.-.-" evidence="6"/>
<dbReference type="NCBIfam" id="NF003765">
    <property type="entry name" value="PRK05359.1"/>
    <property type="match status" value="1"/>
</dbReference>
<dbReference type="InterPro" id="IPR012337">
    <property type="entry name" value="RNaseH-like_sf"/>
</dbReference>
<evidence type="ECO:0000256" key="2">
    <source>
        <dbReference type="ARBA" id="ARBA00022722"/>
    </source>
</evidence>
<dbReference type="PANTHER" id="PTHR11046">
    <property type="entry name" value="OLIGORIBONUCLEASE, MITOCHONDRIAL"/>
    <property type="match status" value="1"/>
</dbReference>
<keyword evidence="9" id="KW-1185">Reference proteome</keyword>
<evidence type="ECO:0000256" key="6">
    <source>
        <dbReference type="HAMAP-Rule" id="MF_00045"/>
    </source>
</evidence>
<comment type="function">
    <text evidence="6">3'-to-5' exoribonuclease specific for small oligoribonucleotides.</text>
</comment>
<dbReference type="HAMAP" id="MF_00045">
    <property type="entry name" value="Oligoribonuclease"/>
    <property type="match status" value="1"/>
</dbReference>
<dbReference type="InterPro" id="IPR013520">
    <property type="entry name" value="Ribonucl_H"/>
</dbReference>
<dbReference type="OrthoDB" id="9801329at2"/>
<gene>
    <name evidence="8" type="primary">orn_2</name>
    <name evidence="6" type="synonym">orn</name>
    <name evidence="8" type="ORF">MSP8886_01711</name>
</gene>
<sequence length="183" mass="20628">MSFSNENLVWIDLEMTGLDPEKETIIEIATVVTDKHLNILAKGPNLAIHQERAVMDAMDEWCTKHHGDSGLTARVLSSDISMQQAEAETIAFLEQYLPAGASPICGNSVGQDRRFLYRYMPKLEAFFHYRYIDVSTIKELAKRWKPEALEGFSKQGAHLALDDILESIGELAHYRKTVFGLGE</sequence>
<dbReference type="SMART" id="SM00479">
    <property type="entry name" value="EXOIII"/>
    <property type="match status" value="1"/>
</dbReference>
<name>A0A1A8TB45_9GAMM</name>
<dbReference type="GO" id="GO:0000175">
    <property type="term" value="F:3'-5'-RNA exonuclease activity"/>
    <property type="evidence" value="ECO:0007669"/>
    <property type="project" value="InterPro"/>
</dbReference>
<reference evidence="8 9" key="1">
    <citation type="submission" date="2016-06" db="EMBL/GenBank/DDBJ databases">
        <authorList>
            <person name="Kjaerup R.B."/>
            <person name="Dalgaard T.S."/>
            <person name="Juul-Madsen H.R."/>
        </authorList>
    </citation>
    <scope>NUCLEOTIDE SEQUENCE [LARGE SCALE GENOMIC DNA]</scope>
    <source>
        <strain evidence="8 9">CECT 8886</strain>
    </source>
</reference>
<comment type="subcellular location">
    <subcellularLocation>
        <location evidence="6">Cytoplasm</location>
    </subcellularLocation>
</comment>
<protein>
    <recommendedName>
        <fullName evidence="5 6">Oligoribonuclease</fullName>
        <ecNumber evidence="6">3.1.-.-</ecNumber>
    </recommendedName>
</protein>
<dbReference type="CDD" id="cd06135">
    <property type="entry name" value="Orn"/>
    <property type="match status" value="1"/>
</dbReference>
<dbReference type="Proteomes" id="UP000092544">
    <property type="component" value="Unassembled WGS sequence"/>
</dbReference>
<dbReference type="InterPro" id="IPR036397">
    <property type="entry name" value="RNaseH_sf"/>
</dbReference>
<keyword evidence="2 6" id="KW-0540">Nuclease</keyword>
<keyword evidence="6" id="KW-0963">Cytoplasm</keyword>
<dbReference type="STRING" id="1792290.MSP8886_01711"/>
<dbReference type="SUPFAM" id="SSF53098">
    <property type="entry name" value="Ribonuclease H-like"/>
    <property type="match status" value="1"/>
</dbReference>
<dbReference type="GO" id="GO:0006259">
    <property type="term" value="P:DNA metabolic process"/>
    <property type="evidence" value="ECO:0007669"/>
    <property type="project" value="UniProtKB-ARBA"/>
</dbReference>
<accession>A0A1A8TB45</accession>
<dbReference type="GO" id="GO:0003676">
    <property type="term" value="F:nucleic acid binding"/>
    <property type="evidence" value="ECO:0007669"/>
    <property type="project" value="InterPro"/>
</dbReference>
<evidence type="ECO:0000313" key="9">
    <source>
        <dbReference type="Proteomes" id="UP000092544"/>
    </source>
</evidence>
<dbReference type="Gene3D" id="3.30.420.10">
    <property type="entry name" value="Ribonuclease H-like superfamily/Ribonuclease H"/>
    <property type="match status" value="1"/>
</dbReference>